<dbReference type="PANTHER" id="PTHR30435">
    <property type="entry name" value="FLAGELLAR PROTEIN"/>
    <property type="match status" value="1"/>
</dbReference>
<comment type="subcellular location">
    <subcellularLocation>
        <location evidence="1 4">Bacterial flagellum basal body</location>
    </subcellularLocation>
</comment>
<comment type="subunit">
    <text evidence="4">The basal body constitutes a major portion of the flagellar organelle and consists of five rings (E,L,P,S, and M) mounted on a central rod. The rod consists of about 26 subunits of FlgG in the distal portion, and FlgB, FlgC and FlgF are thought to build up the proximal portion of the rod with about 6 subunits each.</text>
</comment>
<dbReference type="GO" id="GO:0071978">
    <property type="term" value="P:bacterial-type flagellum-dependent swarming motility"/>
    <property type="evidence" value="ECO:0007669"/>
    <property type="project" value="TreeGrafter"/>
</dbReference>
<dbReference type="OrthoDB" id="9804559at2"/>
<dbReference type="InterPro" id="IPR020013">
    <property type="entry name" value="Flagellar_FlgE/F/G"/>
</dbReference>
<dbReference type="GO" id="GO:0030694">
    <property type="term" value="C:bacterial-type flagellum basal body, rod"/>
    <property type="evidence" value="ECO:0007669"/>
    <property type="project" value="UniProtKB-UniRule"/>
</dbReference>
<dbReference type="InterPro" id="IPR010930">
    <property type="entry name" value="Flg_bb/hook_C_dom"/>
</dbReference>
<sequence>MDTSSYVPLSLATAMRRELDVSANNIANANTTGFKSERMLFDSYLEASGGGSGMDDTAYVIDRGSFLDDRPGAMVQTGNPLDLALQGAGWFSYRGADGRQSFGRDGSFSIDAQGNLVTQSGAQVLDPAGGAIAIPPDAAGGVQISRDGTITDAQGGVMGQVGVFDLPDLQAYTRIGAGQFIAPDGGAAPLPARDTEMVQGALEQSNVEPVVEMTRMMDIQRAYERAVKLMDGEDDLRRDMLRRLGRIT</sequence>
<keyword evidence="3 4" id="KW-0975">Bacterial flagellum</keyword>
<protein>
    <recommendedName>
        <fullName evidence="4">Flagellar basal-body rod protein FlgF</fullName>
    </recommendedName>
</protein>
<proteinExistence type="inferred from homology"/>
<dbReference type="NCBIfam" id="TIGR03506">
    <property type="entry name" value="FlgEFG_subfam"/>
    <property type="match status" value="1"/>
</dbReference>
<evidence type="ECO:0000256" key="2">
    <source>
        <dbReference type="ARBA" id="ARBA00009677"/>
    </source>
</evidence>
<evidence type="ECO:0000256" key="3">
    <source>
        <dbReference type="ARBA" id="ARBA00023143"/>
    </source>
</evidence>
<dbReference type="PANTHER" id="PTHR30435:SF19">
    <property type="entry name" value="FLAGELLAR BASAL-BODY ROD PROTEIN FLGG"/>
    <property type="match status" value="1"/>
</dbReference>
<dbReference type="InterPro" id="IPR037925">
    <property type="entry name" value="FlgE/F/G-like"/>
</dbReference>
<dbReference type="Pfam" id="PF00460">
    <property type="entry name" value="Flg_bb_rod"/>
    <property type="match status" value="1"/>
</dbReference>
<dbReference type="SUPFAM" id="SSF117143">
    <property type="entry name" value="Flagellar hook protein flgE"/>
    <property type="match status" value="1"/>
</dbReference>
<accession>A0A438ADU7</accession>
<evidence type="ECO:0000256" key="1">
    <source>
        <dbReference type="ARBA" id="ARBA00004117"/>
    </source>
</evidence>
<evidence type="ECO:0000259" key="5">
    <source>
        <dbReference type="Pfam" id="PF00460"/>
    </source>
</evidence>
<organism evidence="8 9">
    <name type="scientific">Mesobaculum littorinae</name>
    <dbReference type="NCBI Taxonomy" id="2486419"/>
    <lineage>
        <taxon>Bacteria</taxon>
        <taxon>Pseudomonadati</taxon>
        <taxon>Pseudomonadota</taxon>
        <taxon>Alphaproteobacteria</taxon>
        <taxon>Rhodobacterales</taxon>
        <taxon>Roseobacteraceae</taxon>
        <taxon>Mesobaculum</taxon>
    </lineage>
</organism>
<evidence type="ECO:0000256" key="4">
    <source>
        <dbReference type="RuleBase" id="RU362116"/>
    </source>
</evidence>
<evidence type="ECO:0000259" key="7">
    <source>
        <dbReference type="Pfam" id="PF22692"/>
    </source>
</evidence>
<dbReference type="InterPro" id="IPR053967">
    <property type="entry name" value="LlgE_F_G-like_D1"/>
</dbReference>
<feature type="domain" description="Flagellar basal body rod protein N-terminal" evidence="5">
    <location>
        <begin position="14"/>
        <end position="35"/>
    </location>
</feature>
<dbReference type="Pfam" id="PF06429">
    <property type="entry name" value="Flg_bbr_C"/>
    <property type="match status" value="1"/>
</dbReference>
<reference evidence="8 9" key="1">
    <citation type="submission" date="2018-11" db="EMBL/GenBank/DDBJ databases">
        <title>Mesobaculum littorinae gen. nov., sp. nov., isolated from Littorina scabra that represents a novel genus of the order Rhodobacteraceae.</title>
        <authorList>
            <person name="Li F."/>
        </authorList>
    </citation>
    <scope>NUCLEOTIDE SEQUENCE [LARGE SCALE GENOMIC DNA]</scope>
    <source>
        <strain evidence="8 9">M0103</strain>
    </source>
</reference>
<dbReference type="NCBIfam" id="TIGR02490">
    <property type="entry name" value="flgF"/>
    <property type="match status" value="1"/>
</dbReference>
<dbReference type="EMBL" id="RQXX01000007">
    <property type="protein sequence ID" value="RVV96861.1"/>
    <property type="molecule type" value="Genomic_DNA"/>
</dbReference>
<evidence type="ECO:0000313" key="9">
    <source>
        <dbReference type="Proteomes" id="UP000285908"/>
    </source>
</evidence>
<dbReference type="RefSeq" id="WP_127907655.1">
    <property type="nucleotide sequence ID" value="NZ_RQXX01000007.1"/>
</dbReference>
<comment type="similarity">
    <text evidence="2 4">Belongs to the flagella basal body rod proteins family.</text>
</comment>
<evidence type="ECO:0000313" key="8">
    <source>
        <dbReference type="EMBL" id="RVV96861.1"/>
    </source>
</evidence>
<feature type="domain" description="Flagellar hook protein FlgE/F/G-like D1" evidence="7">
    <location>
        <begin position="84"/>
        <end position="151"/>
    </location>
</feature>
<keyword evidence="8" id="KW-0969">Cilium</keyword>
<dbReference type="Pfam" id="PF22692">
    <property type="entry name" value="LlgE_F_G_D1"/>
    <property type="match status" value="1"/>
</dbReference>
<evidence type="ECO:0000259" key="6">
    <source>
        <dbReference type="Pfam" id="PF06429"/>
    </source>
</evidence>
<feature type="domain" description="Flagellar basal-body/hook protein C-terminal" evidence="6">
    <location>
        <begin position="198"/>
        <end position="242"/>
    </location>
</feature>
<comment type="caution">
    <text evidence="8">The sequence shown here is derived from an EMBL/GenBank/DDBJ whole genome shotgun (WGS) entry which is preliminary data.</text>
</comment>
<keyword evidence="9" id="KW-1185">Reference proteome</keyword>
<dbReference type="AlphaFoldDB" id="A0A438ADU7"/>
<dbReference type="InterPro" id="IPR012836">
    <property type="entry name" value="FlgF"/>
</dbReference>
<keyword evidence="8" id="KW-0282">Flagellum</keyword>
<dbReference type="Proteomes" id="UP000285908">
    <property type="component" value="Unassembled WGS sequence"/>
</dbReference>
<keyword evidence="8" id="KW-0966">Cell projection</keyword>
<gene>
    <name evidence="8" type="primary">flgF</name>
    <name evidence="8" type="ORF">EKE94_16070</name>
</gene>
<name>A0A438ADU7_9RHOB</name>
<dbReference type="InterPro" id="IPR001444">
    <property type="entry name" value="Flag_bb_rod_N"/>
</dbReference>